<feature type="domain" description="GH15-like" evidence="1">
    <location>
        <begin position="239"/>
        <end position="574"/>
    </location>
</feature>
<dbReference type="InterPro" id="IPR011613">
    <property type="entry name" value="GH15-like"/>
</dbReference>
<dbReference type="AlphaFoldDB" id="A0A2T0LQZ5"/>
<keyword evidence="4" id="KW-1185">Reference proteome</keyword>
<reference evidence="3 4" key="1">
    <citation type="submission" date="2018-03" db="EMBL/GenBank/DDBJ databases">
        <title>Genomic Encyclopedia of Type Strains, Phase III (KMG-III): the genomes of soil and plant-associated and newly described type strains.</title>
        <authorList>
            <person name="Whitman W."/>
        </authorList>
    </citation>
    <scope>NUCLEOTIDE SEQUENCE [LARGE SCALE GENOMIC DNA]</scope>
    <source>
        <strain evidence="3 4">CGMCC 4.7125</strain>
    </source>
</reference>
<name>A0A2T0LQZ5_9PSEU</name>
<comment type="caution">
    <text evidence="3">The sequence shown here is derived from an EMBL/GenBank/DDBJ whole genome shotgun (WGS) entry which is preliminary data.</text>
</comment>
<evidence type="ECO:0000259" key="1">
    <source>
        <dbReference type="Pfam" id="PF00723"/>
    </source>
</evidence>
<dbReference type="OrthoDB" id="3902805at2"/>
<dbReference type="PANTHER" id="PTHR31616:SF10">
    <property type="entry name" value="TREHALASE"/>
    <property type="match status" value="1"/>
</dbReference>
<accession>A0A2T0LQZ5</accession>
<evidence type="ECO:0000259" key="2">
    <source>
        <dbReference type="Pfam" id="PF19291"/>
    </source>
</evidence>
<dbReference type="PANTHER" id="PTHR31616">
    <property type="entry name" value="TREHALASE"/>
    <property type="match status" value="1"/>
</dbReference>
<dbReference type="Pfam" id="PF19291">
    <property type="entry name" value="TREH_N"/>
    <property type="match status" value="1"/>
</dbReference>
<dbReference type="Proteomes" id="UP000238362">
    <property type="component" value="Unassembled WGS sequence"/>
</dbReference>
<dbReference type="SUPFAM" id="SSF48208">
    <property type="entry name" value="Six-hairpin glycosidases"/>
    <property type="match status" value="1"/>
</dbReference>
<dbReference type="GO" id="GO:0015927">
    <property type="term" value="F:trehalase activity"/>
    <property type="evidence" value="ECO:0007669"/>
    <property type="project" value="TreeGrafter"/>
</dbReference>
<dbReference type="InterPro" id="IPR012341">
    <property type="entry name" value="6hp_glycosidase-like_sf"/>
</dbReference>
<dbReference type="Gene3D" id="1.50.10.10">
    <property type="match status" value="1"/>
</dbReference>
<evidence type="ECO:0000313" key="4">
    <source>
        <dbReference type="Proteomes" id="UP000238362"/>
    </source>
</evidence>
<dbReference type="EMBL" id="PVNH01000008">
    <property type="protein sequence ID" value="PRX45894.1"/>
    <property type="molecule type" value="Genomic_DNA"/>
</dbReference>
<dbReference type="RefSeq" id="WP_106180241.1">
    <property type="nucleotide sequence ID" value="NZ_PVNH01000008.1"/>
</dbReference>
<evidence type="ECO:0000313" key="3">
    <source>
        <dbReference type="EMBL" id="PRX45894.1"/>
    </source>
</evidence>
<proteinExistence type="predicted"/>
<dbReference type="Pfam" id="PF00723">
    <property type="entry name" value="Glyco_hydro_15"/>
    <property type="match status" value="1"/>
</dbReference>
<feature type="domain" description="Trehalase-like N-terminal" evidence="2">
    <location>
        <begin position="13"/>
        <end position="142"/>
    </location>
</feature>
<dbReference type="InterPro" id="IPR045582">
    <property type="entry name" value="Trehalase-like_N"/>
</dbReference>
<dbReference type="GO" id="GO:0005993">
    <property type="term" value="P:trehalose catabolic process"/>
    <property type="evidence" value="ECO:0007669"/>
    <property type="project" value="TreeGrafter"/>
</dbReference>
<protein>
    <submittedName>
        <fullName evidence="3">GH15 family glucan-1,4-alpha-glucosidase</fullName>
    </submittedName>
</protein>
<gene>
    <name evidence="3" type="ORF">B0I33_10840</name>
</gene>
<sequence length="578" mass="63938">MSPTDHTPKILREYALLADGERGAVIGPRGDVVWLCAPGWDSPSVFTAMLGGAGRYRVRPADPWFVPGGFYEDGSLIWRSRWRQSLGTVESREALSFPGDSHTLVLLRQVYAVEGDAEVLAELDPRGEYDRRPMREVTRTDGCWHARIGELYLRWSGCPGARHSGEGLAARLSIPEGEHRDLVLEIADRPFRDPPPLPEHLWEVTEHQWRTQVPRLDGVVGSRDARLAYAVLRGLTNRHGGMVAAATTSLPERVRAGRNYDYRYTWIRDQCYAGQALAVLGDDPLFDRQVDWITERVLTDGPGLRPVYATDGGAVPEEQRLEHLPGYPGGAPKTGNNASGQFQLDAFGEALLLLGAAGRNDRLDQTRWEAVRTAVAAIEKRWTEPDAGVWELREEHWAHSRLICAAGLRAVAAVGPGREEAATWSALADAIVADAARDSVHPSGRWQRSPRDGRVDAALLLPMIRGAVPPDDPRNAVTLAAVRADLSEDGYVYRFRHDDRPLHAAEGAFLLCGYFTALACLQRGDVAEARAWFERNRSASGPPGLYSEEYDVVQRQLRGNLPQAFVHALLLETACRLP</sequence>
<organism evidence="3 4">
    <name type="scientific">Prauserella shujinwangii</name>
    <dbReference type="NCBI Taxonomy" id="1453103"/>
    <lineage>
        <taxon>Bacteria</taxon>
        <taxon>Bacillati</taxon>
        <taxon>Actinomycetota</taxon>
        <taxon>Actinomycetes</taxon>
        <taxon>Pseudonocardiales</taxon>
        <taxon>Pseudonocardiaceae</taxon>
        <taxon>Prauserella</taxon>
    </lineage>
</organism>
<dbReference type="InterPro" id="IPR008928">
    <property type="entry name" value="6-hairpin_glycosidase_sf"/>
</dbReference>